<keyword evidence="8 15" id="KW-0418">Kinase</keyword>
<dbReference type="AlphaFoldDB" id="A0A9E2L2G4"/>
<keyword evidence="5" id="KW-0597">Phosphoprotein</keyword>
<dbReference type="PANTHER" id="PTHR45453:SF1">
    <property type="entry name" value="PHOSPHATE REGULON SENSOR PROTEIN PHOR"/>
    <property type="match status" value="1"/>
</dbReference>
<evidence type="ECO:0000256" key="2">
    <source>
        <dbReference type="ARBA" id="ARBA00004236"/>
    </source>
</evidence>
<evidence type="ECO:0000256" key="9">
    <source>
        <dbReference type="ARBA" id="ARBA00022840"/>
    </source>
</evidence>
<dbReference type="SMART" id="SM00091">
    <property type="entry name" value="PAS"/>
    <property type="match status" value="1"/>
</dbReference>
<dbReference type="InterPro" id="IPR036890">
    <property type="entry name" value="HATPase_C_sf"/>
</dbReference>
<evidence type="ECO:0000313" key="16">
    <source>
        <dbReference type="Proteomes" id="UP000823914"/>
    </source>
</evidence>
<dbReference type="SUPFAM" id="SSF47384">
    <property type="entry name" value="Homodimeric domain of signal transducing histidine kinase"/>
    <property type="match status" value="1"/>
</dbReference>
<dbReference type="InterPro" id="IPR003661">
    <property type="entry name" value="HisK_dim/P_dom"/>
</dbReference>
<comment type="caution">
    <text evidence="15">The sequence shown here is derived from an EMBL/GenBank/DDBJ whole genome shotgun (WGS) entry which is preliminary data.</text>
</comment>
<feature type="domain" description="HAMP" evidence="14">
    <location>
        <begin position="201"/>
        <end position="253"/>
    </location>
</feature>
<evidence type="ECO:0000256" key="1">
    <source>
        <dbReference type="ARBA" id="ARBA00000085"/>
    </source>
</evidence>
<dbReference type="Gene3D" id="1.10.287.130">
    <property type="match status" value="1"/>
</dbReference>
<gene>
    <name evidence="15" type="ORF">IAA16_05445</name>
</gene>
<keyword evidence="4" id="KW-1003">Cell membrane</keyword>
<dbReference type="InterPro" id="IPR035965">
    <property type="entry name" value="PAS-like_dom_sf"/>
</dbReference>
<dbReference type="FunFam" id="1.10.287.130:FF:000008">
    <property type="entry name" value="Two-component sensor histidine kinase"/>
    <property type="match status" value="1"/>
</dbReference>
<organism evidence="15 16">
    <name type="scientific">Candidatus Treponema excrementipullorum</name>
    <dbReference type="NCBI Taxonomy" id="2838768"/>
    <lineage>
        <taxon>Bacteria</taxon>
        <taxon>Pseudomonadati</taxon>
        <taxon>Spirochaetota</taxon>
        <taxon>Spirochaetia</taxon>
        <taxon>Spirochaetales</taxon>
        <taxon>Treponemataceae</taxon>
        <taxon>Treponema</taxon>
    </lineage>
</organism>
<feature type="transmembrane region" description="Helical" evidence="12">
    <location>
        <begin position="182"/>
        <end position="200"/>
    </location>
</feature>
<dbReference type="Gene3D" id="3.30.565.10">
    <property type="entry name" value="Histidine kinase-like ATPase, C-terminal domain"/>
    <property type="match status" value="1"/>
</dbReference>
<dbReference type="GO" id="GO:0016036">
    <property type="term" value="P:cellular response to phosphate starvation"/>
    <property type="evidence" value="ECO:0007669"/>
    <property type="project" value="TreeGrafter"/>
</dbReference>
<evidence type="ECO:0000256" key="5">
    <source>
        <dbReference type="ARBA" id="ARBA00022553"/>
    </source>
</evidence>
<keyword evidence="12" id="KW-0812">Transmembrane</keyword>
<dbReference type="Pfam" id="PF02518">
    <property type="entry name" value="HATPase_c"/>
    <property type="match status" value="1"/>
</dbReference>
<dbReference type="PROSITE" id="PS50885">
    <property type="entry name" value="HAMP"/>
    <property type="match status" value="1"/>
</dbReference>
<keyword evidence="12" id="KW-1133">Transmembrane helix</keyword>
<accession>A0A9E2L2G4</accession>
<dbReference type="InterPro" id="IPR005467">
    <property type="entry name" value="His_kinase_dom"/>
</dbReference>
<dbReference type="Proteomes" id="UP000823914">
    <property type="component" value="Unassembled WGS sequence"/>
</dbReference>
<dbReference type="EC" id="2.7.13.3" evidence="3"/>
<dbReference type="InterPro" id="IPR050351">
    <property type="entry name" value="BphY/WalK/GraS-like"/>
</dbReference>
<evidence type="ECO:0000256" key="7">
    <source>
        <dbReference type="ARBA" id="ARBA00022741"/>
    </source>
</evidence>
<dbReference type="InterPro" id="IPR000014">
    <property type="entry name" value="PAS"/>
</dbReference>
<dbReference type="InterPro" id="IPR003594">
    <property type="entry name" value="HATPase_dom"/>
</dbReference>
<evidence type="ECO:0000256" key="8">
    <source>
        <dbReference type="ARBA" id="ARBA00022777"/>
    </source>
</evidence>
<feature type="domain" description="Histidine kinase" evidence="13">
    <location>
        <begin position="391"/>
        <end position="635"/>
    </location>
</feature>
<keyword evidence="6" id="KW-0808">Transferase</keyword>
<keyword evidence="10" id="KW-0902">Two-component regulatory system</keyword>
<name>A0A9E2L2G4_9SPIR</name>
<dbReference type="PRINTS" id="PR00344">
    <property type="entry name" value="BCTRLSENSOR"/>
</dbReference>
<dbReference type="PROSITE" id="PS50109">
    <property type="entry name" value="HIS_KIN"/>
    <property type="match status" value="1"/>
</dbReference>
<dbReference type="CDD" id="cd06225">
    <property type="entry name" value="HAMP"/>
    <property type="match status" value="1"/>
</dbReference>
<dbReference type="EMBL" id="JAHLFV010000129">
    <property type="protein sequence ID" value="MBU3849990.1"/>
    <property type="molecule type" value="Genomic_DNA"/>
</dbReference>
<dbReference type="SMART" id="SM00388">
    <property type="entry name" value="HisKA"/>
    <property type="match status" value="1"/>
</dbReference>
<evidence type="ECO:0000256" key="10">
    <source>
        <dbReference type="ARBA" id="ARBA00023012"/>
    </source>
</evidence>
<dbReference type="InterPro" id="IPR004358">
    <property type="entry name" value="Sig_transdc_His_kin-like_C"/>
</dbReference>
<dbReference type="Gene3D" id="6.10.340.10">
    <property type="match status" value="1"/>
</dbReference>
<sequence length="635" mass="71674">MKYKKPLSTPFYLVLVNGLTLFLGFIIFGAFNIYTLQKTAIIQTHQNLKTFAISIGQLIRTKSNLLVYPSQEQYETSIDFFLKQIAANNPKFRISLIDATGKVVGDSDYDIQTLDNHGNRDEIKNLANGKEDIVTRTSTMTNKLSIYYALSFNFHNQMYILRLSVPIGDNVFFSSSLRNSSLIVTAVILIIILIISFISANKVLKPLTELKKTTEEFQAGNLNYTPHITSPKEFVDLSISFQHMGQTICQNIQDISQSRDEFLSVFSSMTEGLVVFDKQLRIQKINHIAEELFSVGSNSNAIGKNLGDIIHNNEIIHFAEDRLIGEHPDINEIETHVIIHNDTELPDTHSILVRCVKMQETVTANTNYLLVVTDITQLKRLERVRKDFVANVSHELKTPITAIHGFIETLQDGAIEEKDTATYFLNIMDQQTIRLSNIVNDLLTLSKLEQDGVAIEMARVNLDSIVMDVLSSNKHTAETKNISIEYIRDVSVDNIMLNGNKGLLTQAIDNIVSNSLKYCPQDSRIIITSGIVKEKHTRDTDSSKLNEASKTIAIKHHNFVKLTIEDTGNGIPPKYRKRIFERFYRIDKGRSREKGGTGLGLSIVLHIIQLHNGSIKCISRKNNERGACFEIMLPL</sequence>
<comment type="catalytic activity">
    <reaction evidence="1">
        <text>ATP + protein L-histidine = ADP + protein N-phospho-L-histidine.</text>
        <dbReference type="EC" id="2.7.13.3"/>
    </reaction>
</comment>
<dbReference type="SMART" id="SM00387">
    <property type="entry name" value="HATPase_c"/>
    <property type="match status" value="1"/>
</dbReference>
<protein>
    <recommendedName>
        <fullName evidence="3">histidine kinase</fullName>
        <ecNumber evidence="3">2.7.13.3</ecNumber>
    </recommendedName>
</protein>
<dbReference type="Pfam" id="PF00672">
    <property type="entry name" value="HAMP"/>
    <property type="match status" value="1"/>
</dbReference>
<evidence type="ECO:0000256" key="12">
    <source>
        <dbReference type="SAM" id="Phobius"/>
    </source>
</evidence>
<dbReference type="SUPFAM" id="SSF55874">
    <property type="entry name" value="ATPase domain of HSP90 chaperone/DNA topoisomerase II/histidine kinase"/>
    <property type="match status" value="1"/>
</dbReference>
<reference evidence="15" key="1">
    <citation type="journal article" date="2021" name="PeerJ">
        <title>Extensive microbial diversity within the chicken gut microbiome revealed by metagenomics and culture.</title>
        <authorList>
            <person name="Gilroy R."/>
            <person name="Ravi A."/>
            <person name="Getino M."/>
            <person name="Pursley I."/>
            <person name="Horton D.L."/>
            <person name="Alikhan N.F."/>
            <person name="Baker D."/>
            <person name="Gharbi K."/>
            <person name="Hall N."/>
            <person name="Watson M."/>
            <person name="Adriaenssens E.M."/>
            <person name="Foster-Nyarko E."/>
            <person name="Jarju S."/>
            <person name="Secka A."/>
            <person name="Antonio M."/>
            <person name="Oren A."/>
            <person name="Chaudhuri R.R."/>
            <person name="La Ragione R."/>
            <person name="Hildebrand F."/>
            <person name="Pallen M.J."/>
        </authorList>
    </citation>
    <scope>NUCLEOTIDE SEQUENCE</scope>
    <source>
        <strain evidence="15">Gambia15-2214</strain>
    </source>
</reference>
<keyword evidence="9" id="KW-0067">ATP-binding</keyword>
<dbReference type="GO" id="GO:0004721">
    <property type="term" value="F:phosphoprotein phosphatase activity"/>
    <property type="evidence" value="ECO:0007669"/>
    <property type="project" value="TreeGrafter"/>
</dbReference>
<dbReference type="SUPFAM" id="SSF55785">
    <property type="entry name" value="PYP-like sensor domain (PAS domain)"/>
    <property type="match status" value="1"/>
</dbReference>
<proteinExistence type="predicted"/>
<comment type="subcellular location">
    <subcellularLocation>
        <location evidence="2">Cell membrane</location>
    </subcellularLocation>
</comment>
<dbReference type="InterPro" id="IPR003660">
    <property type="entry name" value="HAMP_dom"/>
</dbReference>
<dbReference type="GO" id="GO:0005886">
    <property type="term" value="C:plasma membrane"/>
    <property type="evidence" value="ECO:0007669"/>
    <property type="project" value="UniProtKB-SubCell"/>
</dbReference>
<dbReference type="Gene3D" id="3.30.450.20">
    <property type="entry name" value="PAS domain"/>
    <property type="match status" value="1"/>
</dbReference>
<evidence type="ECO:0000256" key="4">
    <source>
        <dbReference type="ARBA" id="ARBA00022475"/>
    </source>
</evidence>
<evidence type="ECO:0000256" key="6">
    <source>
        <dbReference type="ARBA" id="ARBA00022679"/>
    </source>
</evidence>
<evidence type="ECO:0000259" key="14">
    <source>
        <dbReference type="PROSITE" id="PS50885"/>
    </source>
</evidence>
<evidence type="ECO:0000313" key="15">
    <source>
        <dbReference type="EMBL" id="MBU3849990.1"/>
    </source>
</evidence>
<dbReference type="CDD" id="cd00082">
    <property type="entry name" value="HisKA"/>
    <property type="match status" value="1"/>
</dbReference>
<dbReference type="GO" id="GO:0005524">
    <property type="term" value="F:ATP binding"/>
    <property type="evidence" value="ECO:0007669"/>
    <property type="project" value="UniProtKB-KW"/>
</dbReference>
<dbReference type="CDD" id="cd00130">
    <property type="entry name" value="PAS"/>
    <property type="match status" value="1"/>
</dbReference>
<reference evidence="15" key="2">
    <citation type="submission" date="2021-04" db="EMBL/GenBank/DDBJ databases">
        <authorList>
            <person name="Gilroy R."/>
        </authorList>
    </citation>
    <scope>NUCLEOTIDE SEQUENCE</scope>
    <source>
        <strain evidence="15">Gambia15-2214</strain>
    </source>
</reference>
<dbReference type="PANTHER" id="PTHR45453">
    <property type="entry name" value="PHOSPHATE REGULON SENSOR PROTEIN PHOR"/>
    <property type="match status" value="1"/>
</dbReference>
<evidence type="ECO:0000259" key="13">
    <source>
        <dbReference type="PROSITE" id="PS50109"/>
    </source>
</evidence>
<dbReference type="Pfam" id="PF00512">
    <property type="entry name" value="HisKA"/>
    <property type="match status" value="1"/>
</dbReference>
<feature type="transmembrane region" description="Helical" evidence="12">
    <location>
        <begin position="12"/>
        <end position="34"/>
    </location>
</feature>
<dbReference type="InterPro" id="IPR036097">
    <property type="entry name" value="HisK_dim/P_sf"/>
</dbReference>
<evidence type="ECO:0000256" key="11">
    <source>
        <dbReference type="ARBA" id="ARBA00023136"/>
    </source>
</evidence>
<keyword evidence="11 12" id="KW-0472">Membrane</keyword>
<dbReference type="GO" id="GO:0000155">
    <property type="term" value="F:phosphorelay sensor kinase activity"/>
    <property type="evidence" value="ECO:0007669"/>
    <property type="project" value="InterPro"/>
</dbReference>
<dbReference type="CDD" id="cd00075">
    <property type="entry name" value="HATPase"/>
    <property type="match status" value="1"/>
</dbReference>
<evidence type="ECO:0000256" key="3">
    <source>
        <dbReference type="ARBA" id="ARBA00012438"/>
    </source>
</evidence>
<keyword evidence="7" id="KW-0547">Nucleotide-binding</keyword>